<keyword evidence="3" id="KW-1185">Reference proteome</keyword>
<dbReference type="PANTHER" id="PTHR44329:SF214">
    <property type="entry name" value="PROTEIN KINASE DOMAIN-CONTAINING PROTEIN"/>
    <property type="match status" value="1"/>
</dbReference>
<dbReference type="InterPro" id="IPR000719">
    <property type="entry name" value="Prot_kinase_dom"/>
</dbReference>
<dbReference type="InterPro" id="IPR051681">
    <property type="entry name" value="Ser/Thr_Kinases-Pseudokinases"/>
</dbReference>
<dbReference type="EMBL" id="ML170232">
    <property type="protein sequence ID" value="TDL16902.1"/>
    <property type="molecule type" value="Genomic_DNA"/>
</dbReference>
<dbReference type="SMART" id="SM00220">
    <property type="entry name" value="S_TKc"/>
    <property type="match status" value="1"/>
</dbReference>
<proteinExistence type="predicted"/>
<gene>
    <name evidence="2" type="ORF">BD410DRAFT_831752</name>
</gene>
<reference evidence="2 3" key="1">
    <citation type="submission" date="2018-06" db="EMBL/GenBank/DDBJ databases">
        <title>A transcriptomic atlas of mushroom development highlights an independent origin of complex multicellularity.</title>
        <authorList>
            <consortium name="DOE Joint Genome Institute"/>
            <person name="Krizsan K."/>
            <person name="Almasi E."/>
            <person name="Merenyi Z."/>
            <person name="Sahu N."/>
            <person name="Viragh M."/>
            <person name="Koszo T."/>
            <person name="Mondo S."/>
            <person name="Kiss B."/>
            <person name="Balint B."/>
            <person name="Kues U."/>
            <person name="Barry K."/>
            <person name="Hegedus J.C."/>
            <person name="Henrissat B."/>
            <person name="Johnson J."/>
            <person name="Lipzen A."/>
            <person name="Ohm R."/>
            <person name="Nagy I."/>
            <person name="Pangilinan J."/>
            <person name="Yan J."/>
            <person name="Xiong Y."/>
            <person name="Grigoriev I.V."/>
            <person name="Hibbett D.S."/>
            <person name="Nagy L.G."/>
        </authorList>
    </citation>
    <scope>NUCLEOTIDE SEQUENCE [LARGE SCALE GENOMIC DNA]</scope>
    <source>
        <strain evidence="2 3">SZMC22713</strain>
    </source>
</reference>
<protein>
    <submittedName>
        <fullName evidence="2">Kinase-like protein</fullName>
    </submittedName>
</protein>
<dbReference type="PRINTS" id="PR00109">
    <property type="entry name" value="TYRKINASE"/>
</dbReference>
<keyword evidence="2" id="KW-0418">Kinase</keyword>
<dbReference type="AlphaFoldDB" id="A0A4Y7PPW8"/>
<dbReference type="PROSITE" id="PS50011">
    <property type="entry name" value="PROTEIN_KINASE_DOM"/>
    <property type="match status" value="1"/>
</dbReference>
<name>A0A4Y7PPW8_9AGAM</name>
<dbReference type="PROSITE" id="PS00108">
    <property type="entry name" value="PROTEIN_KINASE_ST"/>
    <property type="match status" value="1"/>
</dbReference>
<accession>A0A4Y7PPW8</accession>
<sequence length="340" mass="37822">MYPCQLCRANRHACIYGHGSPPCDMCIRKGKACWSEICTARASLPGVLMDLQSLDLSGRVEKGPLALAGGTYSDVDFGELTSEDGTNLNMLVVIKQLRPKILPPKVLEKCIASELTIWSRTSHPNVLPLLGYSLDFGPYPAFITEWMPEGTLSDYVKNHPTVHKLFLVCGVARGLKYLHGKWIVHSDLKCCNIVVSDSGVPMLMDFGLSRQLDCSRKILTTRETTGTCRWMAMEFFDAGTDAPVAPIATFESDVWSFGMTVLEIISKEVPYRQYQHDTQAMFAIAKGELPRAPKLQTTCDQEMWELCKTCWTKKDARPSMTTVLDLLSSNSLQLTIVIGN</sequence>
<organism evidence="2 3">
    <name type="scientific">Rickenella mellea</name>
    <dbReference type="NCBI Taxonomy" id="50990"/>
    <lineage>
        <taxon>Eukaryota</taxon>
        <taxon>Fungi</taxon>
        <taxon>Dikarya</taxon>
        <taxon>Basidiomycota</taxon>
        <taxon>Agaricomycotina</taxon>
        <taxon>Agaricomycetes</taxon>
        <taxon>Hymenochaetales</taxon>
        <taxon>Rickenellaceae</taxon>
        <taxon>Rickenella</taxon>
    </lineage>
</organism>
<dbReference type="InterPro" id="IPR008271">
    <property type="entry name" value="Ser/Thr_kinase_AS"/>
</dbReference>
<dbReference type="GO" id="GO:0004674">
    <property type="term" value="F:protein serine/threonine kinase activity"/>
    <property type="evidence" value="ECO:0007669"/>
    <property type="project" value="TreeGrafter"/>
</dbReference>
<dbReference type="Pfam" id="PF07714">
    <property type="entry name" value="PK_Tyr_Ser-Thr"/>
    <property type="match status" value="1"/>
</dbReference>
<keyword evidence="2" id="KW-0808">Transferase</keyword>
<evidence type="ECO:0000313" key="3">
    <source>
        <dbReference type="Proteomes" id="UP000294933"/>
    </source>
</evidence>
<dbReference type="PANTHER" id="PTHR44329">
    <property type="entry name" value="SERINE/THREONINE-PROTEIN KINASE TNNI3K-RELATED"/>
    <property type="match status" value="1"/>
</dbReference>
<dbReference type="OrthoDB" id="10261027at2759"/>
<dbReference type="SUPFAM" id="SSF56112">
    <property type="entry name" value="Protein kinase-like (PK-like)"/>
    <property type="match status" value="1"/>
</dbReference>
<dbReference type="STRING" id="50990.A0A4Y7PPW8"/>
<dbReference type="InterPro" id="IPR011009">
    <property type="entry name" value="Kinase-like_dom_sf"/>
</dbReference>
<evidence type="ECO:0000313" key="2">
    <source>
        <dbReference type="EMBL" id="TDL16902.1"/>
    </source>
</evidence>
<dbReference type="InterPro" id="IPR001245">
    <property type="entry name" value="Ser-Thr/Tyr_kinase_cat_dom"/>
</dbReference>
<evidence type="ECO:0000259" key="1">
    <source>
        <dbReference type="PROSITE" id="PS50011"/>
    </source>
</evidence>
<dbReference type="Gene3D" id="1.10.510.10">
    <property type="entry name" value="Transferase(Phosphotransferase) domain 1"/>
    <property type="match status" value="1"/>
</dbReference>
<dbReference type="VEuPathDB" id="FungiDB:BD410DRAFT_831752"/>
<dbReference type="Proteomes" id="UP000294933">
    <property type="component" value="Unassembled WGS sequence"/>
</dbReference>
<feature type="domain" description="Protein kinase" evidence="1">
    <location>
        <begin position="61"/>
        <end position="332"/>
    </location>
</feature>
<dbReference type="GO" id="GO:0005524">
    <property type="term" value="F:ATP binding"/>
    <property type="evidence" value="ECO:0007669"/>
    <property type="project" value="InterPro"/>
</dbReference>